<feature type="domain" description="SH3" evidence="5">
    <location>
        <begin position="315"/>
        <end position="382"/>
    </location>
</feature>
<accession>M3K420</accession>
<dbReference type="Pfam" id="PF00018">
    <property type="entry name" value="SH3_1"/>
    <property type="match status" value="1"/>
</dbReference>
<reference evidence="6 7" key="1">
    <citation type="submission" date="2013-02" db="EMBL/GenBank/DDBJ databases">
        <title>Genome sequence of Candida maltosa Xu316, a potential industrial strain for xylitol and ethanol production.</title>
        <authorList>
            <person name="Yu J."/>
            <person name="Wang Q."/>
            <person name="Geng X."/>
            <person name="Bao W."/>
            <person name="He P."/>
            <person name="Cai J."/>
        </authorList>
    </citation>
    <scope>NUCLEOTIDE SEQUENCE [LARGE SCALE GENOMIC DNA]</scope>
    <source>
        <strain evidence="7">Xu316</strain>
    </source>
</reference>
<evidence type="ECO:0000313" key="7">
    <source>
        <dbReference type="Proteomes" id="UP000011777"/>
    </source>
</evidence>
<organism evidence="6 7">
    <name type="scientific">Candida maltosa (strain Xu316)</name>
    <name type="common">Yeast</name>
    <dbReference type="NCBI Taxonomy" id="1245528"/>
    <lineage>
        <taxon>Eukaryota</taxon>
        <taxon>Fungi</taxon>
        <taxon>Dikarya</taxon>
        <taxon>Ascomycota</taxon>
        <taxon>Saccharomycotina</taxon>
        <taxon>Pichiomycetes</taxon>
        <taxon>Debaryomycetaceae</taxon>
        <taxon>Candida/Lodderomyces clade</taxon>
        <taxon>Candida</taxon>
    </lineage>
</organism>
<name>M3K420_CANMX</name>
<dbReference type="eggNOG" id="ENOG502QVI6">
    <property type="taxonomic scope" value="Eukaryota"/>
</dbReference>
<dbReference type="InterPro" id="IPR001452">
    <property type="entry name" value="SH3_domain"/>
</dbReference>
<keyword evidence="4" id="KW-1133">Transmembrane helix</keyword>
<keyword evidence="4" id="KW-0472">Membrane</keyword>
<dbReference type="Gene3D" id="2.30.30.40">
    <property type="entry name" value="SH3 Domains"/>
    <property type="match status" value="1"/>
</dbReference>
<dbReference type="SMART" id="SM00326">
    <property type="entry name" value="SH3"/>
    <property type="match status" value="1"/>
</dbReference>
<dbReference type="InterPro" id="IPR036028">
    <property type="entry name" value="SH3-like_dom_sf"/>
</dbReference>
<dbReference type="Proteomes" id="UP000011777">
    <property type="component" value="Unassembled WGS sequence"/>
</dbReference>
<feature type="region of interest" description="Disordered" evidence="3">
    <location>
        <begin position="57"/>
        <end position="135"/>
    </location>
</feature>
<feature type="compositionally biased region" description="Polar residues" evidence="3">
    <location>
        <begin position="119"/>
        <end position="135"/>
    </location>
</feature>
<dbReference type="HOGENOM" id="CLU_719602_0_0_1"/>
<keyword evidence="1 2" id="KW-0728">SH3 domain</keyword>
<keyword evidence="7" id="KW-1185">Reference proteome</keyword>
<evidence type="ECO:0000259" key="5">
    <source>
        <dbReference type="PROSITE" id="PS50002"/>
    </source>
</evidence>
<dbReference type="STRING" id="1245528.M3K420"/>
<evidence type="ECO:0000256" key="1">
    <source>
        <dbReference type="ARBA" id="ARBA00022443"/>
    </source>
</evidence>
<dbReference type="AlphaFoldDB" id="M3K420"/>
<feature type="transmembrane region" description="Helical" evidence="4">
    <location>
        <begin position="140"/>
        <end position="164"/>
    </location>
</feature>
<evidence type="ECO:0000256" key="2">
    <source>
        <dbReference type="PROSITE-ProRule" id="PRU00192"/>
    </source>
</evidence>
<keyword evidence="4" id="KW-0812">Transmembrane</keyword>
<gene>
    <name evidence="6" type="ORF">G210_5723</name>
</gene>
<dbReference type="GO" id="GO:0030447">
    <property type="term" value="P:filamentous growth"/>
    <property type="evidence" value="ECO:0007669"/>
    <property type="project" value="UniProtKB-ARBA"/>
</dbReference>
<evidence type="ECO:0000313" key="6">
    <source>
        <dbReference type="EMBL" id="EMG49499.1"/>
    </source>
</evidence>
<protein>
    <recommendedName>
        <fullName evidence="5">SH3 domain-containing protein</fullName>
    </recommendedName>
</protein>
<dbReference type="OrthoDB" id="5340910at2759"/>
<dbReference type="OMA" id="DTTIYMT"/>
<feature type="compositionally biased region" description="Low complexity" evidence="3">
    <location>
        <begin position="57"/>
        <end position="103"/>
    </location>
</feature>
<dbReference type="SUPFAM" id="SSF50044">
    <property type="entry name" value="SH3-domain"/>
    <property type="match status" value="1"/>
</dbReference>
<sequence length="382" mass="42615">MTVPRKRATEEEEDTTIYMTITTTSTLDDPKTTGDQVTWVPQTIVTNIVTSSLVTKTIPRSTPSPLTTPSSSVLFTPMTTNTPSPTPNNLQQFATTSTQSTTSELLPSATGRKIGSPSDVPNQSNLNSTSVPSTSKSTQVGLAVGIPIAIFSIFFIALGVWYFIRSRKRKAQKEKSMNSQYYNNSNHSDETLTIQKPYPTIFSPGAYLHHQEKQVDEIPERKHGFGDRLSKLFPIRSKEVDKPQDNTFMNRVSVITPVLLKKFNLKKTEEDQNTIKPQVVTLPEKSYGYVPTVKSKLNLPPTISVGSNDSDNTSMDQSLYMVIRSYHKSLSDELDIEVGDKVIILEKHSDGWCKVKILRTAKGYFQQPLTTGMVPRMCLQKI</sequence>
<dbReference type="PROSITE" id="PS50002">
    <property type="entry name" value="SH3"/>
    <property type="match status" value="1"/>
</dbReference>
<dbReference type="EMBL" id="AOGT01000643">
    <property type="protein sequence ID" value="EMG49499.1"/>
    <property type="molecule type" value="Genomic_DNA"/>
</dbReference>
<proteinExistence type="predicted"/>
<comment type="caution">
    <text evidence="6">The sequence shown here is derived from an EMBL/GenBank/DDBJ whole genome shotgun (WGS) entry which is preliminary data.</text>
</comment>
<evidence type="ECO:0000256" key="4">
    <source>
        <dbReference type="SAM" id="Phobius"/>
    </source>
</evidence>
<evidence type="ECO:0000256" key="3">
    <source>
        <dbReference type="SAM" id="MobiDB-lite"/>
    </source>
</evidence>